<dbReference type="HAMAP" id="MF_01216">
    <property type="entry name" value="Azoreductase_type1"/>
    <property type="match status" value="1"/>
</dbReference>
<dbReference type="SUPFAM" id="SSF52218">
    <property type="entry name" value="Flavoproteins"/>
    <property type="match status" value="1"/>
</dbReference>
<dbReference type="AlphaFoldDB" id="A0A3R8TA47"/>
<dbReference type="InterPro" id="IPR003680">
    <property type="entry name" value="Flavodoxin_fold"/>
</dbReference>
<keyword evidence="4 6" id="KW-0520">NAD</keyword>
<comment type="subunit">
    <text evidence="6">Homodimer.</text>
</comment>
<dbReference type="OrthoDB" id="9787136at2"/>
<reference evidence="8 9" key="1">
    <citation type="submission" date="2018-12" db="EMBL/GenBank/DDBJ databases">
        <title>The whole draft genome of Aquabacterium sp. SJQ9.</title>
        <authorList>
            <person name="Sun L."/>
            <person name="Gao X."/>
            <person name="Chen W."/>
            <person name="Huang K."/>
        </authorList>
    </citation>
    <scope>NUCLEOTIDE SEQUENCE [LARGE SCALE GENOMIC DNA]</scope>
    <source>
        <strain evidence="8 9">SJQ9</strain>
    </source>
</reference>
<comment type="function">
    <text evidence="6">Quinone reductase that provides resistance to thiol-specific stress caused by electrophilic quinones.</text>
</comment>
<dbReference type="InterPro" id="IPR029039">
    <property type="entry name" value="Flavoprotein-like_sf"/>
</dbReference>
<dbReference type="GO" id="GO:0010181">
    <property type="term" value="F:FMN binding"/>
    <property type="evidence" value="ECO:0007669"/>
    <property type="project" value="UniProtKB-UniRule"/>
</dbReference>
<dbReference type="InterPro" id="IPR050104">
    <property type="entry name" value="FMN-dep_NADH:Q_OxRdtase_AzoR1"/>
</dbReference>
<keyword evidence="3 6" id="KW-0560">Oxidoreductase</keyword>
<dbReference type="InterPro" id="IPR023048">
    <property type="entry name" value="NADH:quinone_OxRdtase_FMN_depd"/>
</dbReference>
<comment type="similarity">
    <text evidence="6">Belongs to the azoreductase type 1 family.</text>
</comment>
<dbReference type="EMBL" id="RSED01000016">
    <property type="protein sequence ID" value="RRS02984.1"/>
    <property type="molecule type" value="Genomic_DNA"/>
</dbReference>
<name>A0A3R8TA47_9BURK</name>
<dbReference type="PANTHER" id="PTHR43741">
    <property type="entry name" value="FMN-DEPENDENT NADH-AZOREDUCTASE 1"/>
    <property type="match status" value="1"/>
</dbReference>
<organism evidence="8 9">
    <name type="scientific">Aquabacterium soli</name>
    <dbReference type="NCBI Taxonomy" id="2493092"/>
    <lineage>
        <taxon>Bacteria</taxon>
        <taxon>Pseudomonadati</taxon>
        <taxon>Pseudomonadota</taxon>
        <taxon>Betaproteobacteria</taxon>
        <taxon>Burkholderiales</taxon>
        <taxon>Aquabacterium</taxon>
    </lineage>
</organism>
<dbReference type="GO" id="GO:0009055">
    <property type="term" value="F:electron transfer activity"/>
    <property type="evidence" value="ECO:0007669"/>
    <property type="project" value="UniProtKB-UniRule"/>
</dbReference>
<comment type="catalytic activity">
    <reaction evidence="5">
        <text>N,N-dimethyl-1,4-phenylenediamine + anthranilate + 2 NAD(+) = 2-(4-dimethylaminophenyl)diazenylbenzoate + 2 NADH + 2 H(+)</text>
        <dbReference type="Rhea" id="RHEA:55872"/>
        <dbReference type="ChEBI" id="CHEBI:15378"/>
        <dbReference type="ChEBI" id="CHEBI:15783"/>
        <dbReference type="ChEBI" id="CHEBI:16567"/>
        <dbReference type="ChEBI" id="CHEBI:57540"/>
        <dbReference type="ChEBI" id="CHEBI:57945"/>
        <dbReference type="ChEBI" id="CHEBI:71579"/>
        <dbReference type="EC" id="1.7.1.17"/>
    </reaction>
    <physiologicalReaction direction="right-to-left" evidence="5">
        <dbReference type="Rhea" id="RHEA:55874"/>
    </physiologicalReaction>
</comment>
<feature type="binding site" evidence="6">
    <location>
        <begin position="95"/>
        <end position="98"/>
    </location>
    <ligand>
        <name>FMN</name>
        <dbReference type="ChEBI" id="CHEBI:58210"/>
    </ligand>
</feature>
<keyword evidence="2 6" id="KW-0288">FMN</keyword>
<protein>
    <recommendedName>
        <fullName evidence="6">FMN dependent NADH:quinone oxidoreductase</fullName>
        <ecNumber evidence="6">1.6.5.-</ecNumber>
    </recommendedName>
    <alternativeName>
        <fullName evidence="6">Azo-dye reductase</fullName>
    </alternativeName>
    <alternativeName>
        <fullName evidence="6">FMN-dependent NADH-azo compound oxidoreductase</fullName>
    </alternativeName>
    <alternativeName>
        <fullName evidence="6">FMN-dependent NADH-azoreductase</fullName>
        <ecNumber evidence="6">1.7.1.17</ecNumber>
    </alternativeName>
</protein>
<feature type="binding site" evidence="6">
    <location>
        <position position="9"/>
    </location>
    <ligand>
        <name>FMN</name>
        <dbReference type="ChEBI" id="CHEBI:58210"/>
    </ligand>
</feature>
<dbReference type="Pfam" id="PF02525">
    <property type="entry name" value="Flavodoxin_2"/>
    <property type="match status" value="1"/>
</dbReference>
<feature type="domain" description="Flavodoxin-like fold" evidence="7">
    <location>
        <begin position="1"/>
        <end position="196"/>
    </location>
</feature>
<evidence type="ECO:0000259" key="7">
    <source>
        <dbReference type="Pfam" id="PF02525"/>
    </source>
</evidence>
<dbReference type="EC" id="1.6.5.-" evidence="6"/>
<dbReference type="GO" id="GO:0016655">
    <property type="term" value="F:oxidoreductase activity, acting on NAD(P)H, quinone or similar compound as acceptor"/>
    <property type="evidence" value="ECO:0007669"/>
    <property type="project" value="InterPro"/>
</dbReference>
<comment type="catalytic activity">
    <reaction evidence="6">
        <text>2 a quinone + NADH + H(+) = 2 a 1,4-benzosemiquinone + NAD(+)</text>
        <dbReference type="Rhea" id="RHEA:65952"/>
        <dbReference type="ChEBI" id="CHEBI:15378"/>
        <dbReference type="ChEBI" id="CHEBI:57540"/>
        <dbReference type="ChEBI" id="CHEBI:57945"/>
        <dbReference type="ChEBI" id="CHEBI:132124"/>
        <dbReference type="ChEBI" id="CHEBI:134225"/>
    </reaction>
</comment>
<feature type="binding site" evidence="6">
    <location>
        <begin position="15"/>
        <end position="17"/>
    </location>
    <ligand>
        <name>FMN</name>
        <dbReference type="ChEBI" id="CHEBI:58210"/>
    </ligand>
</feature>
<comment type="caution">
    <text evidence="8">The sequence shown here is derived from an EMBL/GenBank/DDBJ whole genome shotgun (WGS) entry which is preliminary data.</text>
</comment>
<dbReference type="PANTHER" id="PTHR43741:SF4">
    <property type="entry name" value="FMN-DEPENDENT NADH:QUINONE OXIDOREDUCTASE"/>
    <property type="match status" value="1"/>
</dbReference>
<comment type="cofactor">
    <cofactor evidence="6">
        <name>FMN</name>
        <dbReference type="ChEBI" id="CHEBI:58210"/>
    </cofactor>
    <text evidence="6">Binds 1 FMN per subunit.</text>
</comment>
<dbReference type="EC" id="1.7.1.17" evidence="6"/>
<comment type="function">
    <text evidence="6">Also exhibits azoreductase activity. Catalyzes the reductive cleavage of the azo bond in aromatic azo compounds to the corresponding amines.</text>
</comment>
<evidence type="ECO:0000256" key="5">
    <source>
        <dbReference type="ARBA" id="ARBA00048542"/>
    </source>
</evidence>
<evidence type="ECO:0000256" key="1">
    <source>
        <dbReference type="ARBA" id="ARBA00022630"/>
    </source>
</evidence>
<dbReference type="Proteomes" id="UP000269265">
    <property type="component" value="Unassembled WGS sequence"/>
</dbReference>
<evidence type="ECO:0000256" key="6">
    <source>
        <dbReference type="HAMAP-Rule" id="MF_01216"/>
    </source>
</evidence>
<feature type="binding site" evidence="6">
    <location>
        <begin position="139"/>
        <end position="142"/>
    </location>
    <ligand>
        <name>FMN</name>
        <dbReference type="ChEBI" id="CHEBI:58210"/>
    </ligand>
</feature>
<accession>A0A3R8TA47</accession>
<evidence type="ECO:0000256" key="4">
    <source>
        <dbReference type="ARBA" id="ARBA00023027"/>
    </source>
</evidence>
<sequence>MKLLHLDSSILGAHSTSRLLTAEVVEAIKLAEPSVSVAYRDLAAPDALPLDSAVLGARSTPADQRTPEQQALAAKADAVMAEFLAADTIVLGAPMYNFTVPTQLKAWIDLVAVAGVTFRYGANGVEGLAKGKRVVIVATAGGVHAGQPSGQAHVGYLKQVLGFLGITDFRVITAEGLALGPDARDAALVSARKDIATV</sequence>
<evidence type="ECO:0000313" key="9">
    <source>
        <dbReference type="Proteomes" id="UP000269265"/>
    </source>
</evidence>
<keyword evidence="9" id="KW-1185">Reference proteome</keyword>
<keyword evidence="1 6" id="KW-0285">Flavoprotein</keyword>
<gene>
    <name evidence="6" type="primary">azoR</name>
    <name evidence="8" type="ORF">EIP75_17735</name>
</gene>
<evidence type="ECO:0000313" key="8">
    <source>
        <dbReference type="EMBL" id="RRS02984.1"/>
    </source>
</evidence>
<dbReference type="Gene3D" id="3.40.50.360">
    <property type="match status" value="1"/>
</dbReference>
<dbReference type="GO" id="GO:0016652">
    <property type="term" value="F:oxidoreductase activity, acting on NAD(P)H as acceptor"/>
    <property type="evidence" value="ECO:0007669"/>
    <property type="project" value="UniProtKB-UniRule"/>
</dbReference>
<proteinExistence type="inferred from homology"/>
<evidence type="ECO:0000256" key="3">
    <source>
        <dbReference type="ARBA" id="ARBA00023002"/>
    </source>
</evidence>
<evidence type="ECO:0000256" key="2">
    <source>
        <dbReference type="ARBA" id="ARBA00022643"/>
    </source>
</evidence>